<dbReference type="Proteomes" id="UP000008221">
    <property type="component" value="Chromosome"/>
</dbReference>
<dbReference type="eggNOG" id="COG2210">
    <property type="taxonomic scope" value="Bacteria"/>
</dbReference>
<dbReference type="Pfam" id="PF13686">
    <property type="entry name" value="DrsE_2"/>
    <property type="match status" value="2"/>
</dbReference>
<dbReference type="SUPFAM" id="SSF75169">
    <property type="entry name" value="DsrEFH-like"/>
    <property type="match status" value="1"/>
</dbReference>
<sequence>MTKKMSLVVFSGTADRLQAAATIAAGEAAMGVETHIFLTFWGLTALRTSELGNPRPLPAEYGAQTEALRTLMQEKNVPPWHEVLRQASDIGDVHVHACAMTADLMGIGKEDLDPMVEDVIGVGRFIELADDGQILFI</sequence>
<dbReference type="PANTHER" id="PTHR34655">
    <property type="entry name" value="CONSERVED WITHIN P. AEROPHILUM"/>
    <property type="match status" value="1"/>
</dbReference>
<proteinExistence type="predicted"/>
<evidence type="ECO:0000313" key="2">
    <source>
        <dbReference type="Proteomes" id="UP000008221"/>
    </source>
</evidence>
<dbReference type="STRING" id="351607.Acel_0525"/>
<dbReference type="OrthoDB" id="9802028at2"/>
<dbReference type="InterPro" id="IPR032836">
    <property type="entry name" value="DsrE2-like"/>
</dbReference>
<dbReference type="KEGG" id="ace:Acel_0525"/>
<keyword evidence="2" id="KW-1185">Reference proteome</keyword>
<dbReference type="InterPro" id="IPR027396">
    <property type="entry name" value="DsrEFH-like"/>
</dbReference>
<dbReference type="HOGENOM" id="CLU_094970_2_0_11"/>
<organism evidence="1 2">
    <name type="scientific">Acidothermus cellulolyticus (strain ATCC 43068 / DSM 8971 / 11B)</name>
    <dbReference type="NCBI Taxonomy" id="351607"/>
    <lineage>
        <taxon>Bacteria</taxon>
        <taxon>Bacillati</taxon>
        <taxon>Actinomycetota</taxon>
        <taxon>Actinomycetes</taxon>
        <taxon>Acidothermales</taxon>
        <taxon>Acidothermaceae</taxon>
        <taxon>Acidothermus</taxon>
    </lineage>
</organism>
<evidence type="ECO:0008006" key="3">
    <source>
        <dbReference type="Google" id="ProtNLM"/>
    </source>
</evidence>
<dbReference type="Gene3D" id="3.40.1260.10">
    <property type="entry name" value="DsrEFH-like"/>
    <property type="match status" value="1"/>
</dbReference>
<evidence type="ECO:0000313" key="1">
    <source>
        <dbReference type="EMBL" id="ABK52298.1"/>
    </source>
</evidence>
<gene>
    <name evidence="1" type="ordered locus">Acel_0525</name>
</gene>
<dbReference type="InParanoid" id="A0LS88"/>
<dbReference type="PANTHER" id="PTHR34655:SF2">
    <property type="entry name" value="PEROXIREDOXIN FAMILY PROTEIN"/>
    <property type="match status" value="1"/>
</dbReference>
<dbReference type="RefSeq" id="WP_011719361.1">
    <property type="nucleotide sequence ID" value="NC_008578.1"/>
</dbReference>
<dbReference type="AlphaFoldDB" id="A0LS88"/>
<protein>
    <recommendedName>
        <fullName evidence="3">Peroxiredoxin</fullName>
    </recommendedName>
</protein>
<dbReference type="EMBL" id="CP000481">
    <property type="protein sequence ID" value="ABK52298.1"/>
    <property type="molecule type" value="Genomic_DNA"/>
</dbReference>
<reference evidence="1 2" key="1">
    <citation type="journal article" date="2009" name="Genome Res.">
        <title>Complete genome of the cellulolytic thermophile Acidothermus cellulolyticus 11B provides insights into its ecophysiological and evolutionary adaptations.</title>
        <authorList>
            <person name="Barabote R.D."/>
            <person name="Xie G."/>
            <person name="Leu D.H."/>
            <person name="Normand P."/>
            <person name="Necsulea A."/>
            <person name="Daubin V."/>
            <person name="Medigue C."/>
            <person name="Adney W.S."/>
            <person name="Xu X.C."/>
            <person name="Lapidus A."/>
            <person name="Parales R.E."/>
            <person name="Detter C."/>
            <person name="Pujic P."/>
            <person name="Bruce D."/>
            <person name="Lavire C."/>
            <person name="Challacombe J.F."/>
            <person name="Brettin T.S."/>
            <person name="Berry A.M."/>
        </authorList>
    </citation>
    <scope>NUCLEOTIDE SEQUENCE [LARGE SCALE GENOMIC DNA]</scope>
    <source>
        <strain evidence="2">ATCC 43068 / DSM 8971 / 11B</strain>
    </source>
</reference>
<name>A0LS88_ACIC1</name>
<accession>A0LS88</accession>